<evidence type="ECO:0000313" key="3">
    <source>
        <dbReference type="Proteomes" id="UP000829384"/>
    </source>
</evidence>
<dbReference type="SUPFAM" id="SSF53850">
    <property type="entry name" value="Periplasmic binding protein-like II"/>
    <property type="match status" value="1"/>
</dbReference>
<dbReference type="Proteomes" id="UP000829384">
    <property type="component" value="Unassembled WGS sequence"/>
</dbReference>
<feature type="signal peptide" evidence="1">
    <location>
        <begin position="1"/>
        <end position="23"/>
    </location>
</feature>
<accession>A0ABS9QY31</accession>
<dbReference type="RefSeq" id="WP_240131000.1">
    <property type="nucleotide sequence ID" value="NZ_JACSDI010000006.1"/>
</dbReference>
<dbReference type="Gene3D" id="3.40.190.10">
    <property type="entry name" value="Periplasmic binding protein-like II"/>
    <property type="match status" value="2"/>
</dbReference>
<dbReference type="EMBL" id="JACSDI010000006">
    <property type="protein sequence ID" value="MCG9964351.1"/>
    <property type="molecule type" value="Genomic_DNA"/>
</dbReference>
<proteinExistence type="predicted"/>
<comment type="caution">
    <text evidence="2">The sequence shown here is derived from an EMBL/GenBank/DDBJ whole genome shotgun (WGS) entry which is preliminary data.</text>
</comment>
<protein>
    <submittedName>
        <fullName evidence="2">Transporter substrate-binding domain-containing protein</fullName>
    </submittedName>
</protein>
<organism evidence="2 3">
    <name type="scientific">Shewanella cutis</name>
    <dbReference type="NCBI Taxonomy" id="2766780"/>
    <lineage>
        <taxon>Bacteria</taxon>
        <taxon>Pseudomonadati</taxon>
        <taxon>Pseudomonadota</taxon>
        <taxon>Gammaproteobacteria</taxon>
        <taxon>Alteromonadales</taxon>
        <taxon>Shewanellaceae</taxon>
        <taxon>Shewanella</taxon>
    </lineage>
</organism>
<keyword evidence="1" id="KW-0732">Signal</keyword>
<feature type="chain" id="PRO_5046073504" evidence="1">
    <location>
        <begin position="24"/>
        <end position="264"/>
    </location>
</feature>
<gene>
    <name evidence="2" type="ORF">H9J30_10545</name>
</gene>
<evidence type="ECO:0000313" key="2">
    <source>
        <dbReference type="EMBL" id="MCG9964351.1"/>
    </source>
</evidence>
<keyword evidence="3" id="KW-1185">Reference proteome</keyword>
<evidence type="ECO:0000256" key="1">
    <source>
        <dbReference type="SAM" id="SignalP"/>
    </source>
</evidence>
<name>A0ABS9QY31_9GAMM</name>
<sequence length="264" mass="30374">MQQWNLAISNSLIGLLCCFSAYASDIAPSPTTPSVQDKPTITMAFFEDPKNSFYIKWAELLYTHAFTQLGYQFNYEIVPAIRASKMLESGKIDGEPGRIFSYGDKVNNVVRIEEPFIETHLIAFTTHPQIKITDWQSLTNMGYKVEYYRGMIQAKQKLTELIPATHLSESSSPINSFRKLLHDRIDIYIDSEVSLHLLQKTPEFQDGKIRPVAYLESVTNYGYLHKRHSQLAVDVAKQLKKMKQEGLFEYYKQQAQTSFEDHAK</sequence>
<reference evidence="2 3" key="1">
    <citation type="submission" date="2020-08" db="EMBL/GenBank/DDBJ databases">
        <title>Whole genome sequence of Shewanella sp strain PS-2.</title>
        <authorList>
            <person name="Das S.K."/>
        </authorList>
    </citation>
    <scope>NUCLEOTIDE SEQUENCE [LARGE SCALE GENOMIC DNA]</scope>
    <source>
        <strain evidence="2 3">PS-2</strain>
    </source>
</reference>